<dbReference type="RefSeq" id="WP_376775862.1">
    <property type="nucleotide sequence ID" value="NZ_BAAAWY010000095.1"/>
</dbReference>
<dbReference type="SUPFAM" id="SSF53474">
    <property type="entry name" value="alpha/beta-Hydrolases"/>
    <property type="match status" value="1"/>
</dbReference>
<proteinExistence type="inferred from homology"/>
<organism evidence="5 6">
    <name type="scientific">Kutzneria kofuensis</name>
    <dbReference type="NCBI Taxonomy" id="103725"/>
    <lineage>
        <taxon>Bacteria</taxon>
        <taxon>Bacillati</taxon>
        <taxon>Actinomycetota</taxon>
        <taxon>Actinomycetes</taxon>
        <taxon>Pseudonocardiales</taxon>
        <taxon>Pseudonocardiaceae</taxon>
        <taxon>Kutzneria</taxon>
    </lineage>
</organism>
<keyword evidence="3" id="KW-0378">Hydrolase</keyword>
<dbReference type="InterPro" id="IPR051601">
    <property type="entry name" value="Serine_prot/Carboxylest_S33"/>
</dbReference>
<dbReference type="AlphaFoldDB" id="A0A7W9KFL3"/>
<protein>
    <submittedName>
        <fullName evidence="5">Pimeloyl-ACP methyl ester carboxylesterase</fullName>
    </submittedName>
</protein>
<sequence length="519" mass="54692">MVVLVTGGCTSVFGGQAEAGVTFERPGPAGPVPAGLERFYGQQLGWGSCDNYATSDTDRKLFESSTDLKCARLTVPLDYSKPDGKTITLGLLRRKATDPGQRIGTLFINPGGPGASGVDAAASLATAVAGNDLGKRFDLVGFDPRGIGSSEPAVHCLTDAERDKQRADDIEDTSAAGVAKEVAQLRDYTAMCAQRTGVDLLANIGTRDVAKDLDVMRSALGDEKLSYVGFSYGTFLGTTYAEGFPANVRALVLDGAVDPNQSSTDAGVAQSAGFQKAFDQFAAWCAQRQDCAFGRDASKAVQAYHDLVIPLIKNPVDTGDGRKLTFADATTATIQALYTQQLWETLNSGLVQLKRGLGLTLMTMADLYDGRGTDGKYSNEQDAFTAIQCVDNPQSKDPAAQLDAERRATEAAPFLDNGQPLPTASAGDACSYWPVPNTSQPHLPKVSGLPPTLVVSTTNDPATPYQAGVNLASALGGFLLTYQSTQHTAFLQGSDCVDQVGVNYLVNLKLPAADPRCSS</sequence>
<feature type="domain" description="AB hydrolase-1" evidence="4">
    <location>
        <begin position="105"/>
        <end position="493"/>
    </location>
</feature>
<dbReference type="GO" id="GO:0016787">
    <property type="term" value="F:hydrolase activity"/>
    <property type="evidence" value="ECO:0007669"/>
    <property type="project" value="UniProtKB-KW"/>
</dbReference>
<evidence type="ECO:0000256" key="1">
    <source>
        <dbReference type="ARBA" id="ARBA00010088"/>
    </source>
</evidence>
<gene>
    <name evidence="5" type="ORF">BJ998_002733</name>
</gene>
<dbReference type="EMBL" id="JACHIR010000001">
    <property type="protein sequence ID" value="MBB5891537.1"/>
    <property type="molecule type" value="Genomic_DNA"/>
</dbReference>
<dbReference type="InterPro" id="IPR000073">
    <property type="entry name" value="AB_hydrolase_1"/>
</dbReference>
<dbReference type="PANTHER" id="PTHR43248:SF29">
    <property type="entry name" value="TRIPEPTIDYL AMINOPEPTIDASE"/>
    <property type="match status" value="1"/>
</dbReference>
<keyword evidence="2" id="KW-0732">Signal</keyword>
<evidence type="ECO:0000313" key="6">
    <source>
        <dbReference type="Proteomes" id="UP000585638"/>
    </source>
</evidence>
<name>A0A7W9KFL3_9PSEU</name>
<evidence type="ECO:0000259" key="4">
    <source>
        <dbReference type="Pfam" id="PF00561"/>
    </source>
</evidence>
<evidence type="ECO:0000256" key="2">
    <source>
        <dbReference type="ARBA" id="ARBA00022729"/>
    </source>
</evidence>
<dbReference type="Pfam" id="PF00561">
    <property type="entry name" value="Abhydrolase_1"/>
    <property type="match status" value="1"/>
</dbReference>
<accession>A0A7W9KFL3</accession>
<reference evidence="5 6" key="1">
    <citation type="submission" date="2020-08" db="EMBL/GenBank/DDBJ databases">
        <title>Sequencing the genomes of 1000 actinobacteria strains.</title>
        <authorList>
            <person name="Klenk H.-P."/>
        </authorList>
    </citation>
    <scope>NUCLEOTIDE SEQUENCE [LARGE SCALE GENOMIC DNA]</scope>
    <source>
        <strain evidence="5 6">DSM 43851</strain>
    </source>
</reference>
<dbReference type="Gene3D" id="3.40.50.1820">
    <property type="entry name" value="alpha/beta hydrolase"/>
    <property type="match status" value="1"/>
</dbReference>
<evidence type="ECO:0000313" key="5">
    <source>
        <dbReference type="EMBL" id="MBB5891537.1"/>
    </source>
</evidence>
<dbReference type="PANTHER" id="PTHR43248">
    <property type="entry name" value="2-SUCCINYL-6-HYDROXY-2,4-CYCLOHEXADIENE-1-CARBOXYLATE SYNTHASE"/>
    <property type="match status" value="1"/>
</dbReference>
<evidence type="ECO:0000256" key="3">
    <source>
        <dbReference type="ARBA" id="ARBA00022801"/>
    </source>
</evidence>
<comment type="caution">
    <text evidence="5">The sequence shown here is derived from an EMBL/GenBank/DDBJ whole genome shotgun (WGS) entry which is preliminary data.</text>
</comment>
<comment type="similarity">
    <text evidence="1">Belongs to the peptidase S33 family.</text>
</comment>
<keyword evidence="6" id="KW-1185">Reference proteome</keyword>
<dbReference type="InterPro" id="IPR029058">
    <property type="entry name" value="AB_hydrolase_fold"/>
</dbReference>
<dbReference type="Proteomes" id="UP000585638">
    <property type="component" value="Unassembled WGS sequence"/>
</dbReference>